<dbReference type="PANTHER" id="PTHR42939">
    <property type="entry name" value="ABC TRANSPORTER ATP-BINDING PROTEIN ALBC-RELATED"/>
    <property type="match status" value="1"/>
</dbReference>
<dbReference type="RefSeq" id="WP_025363403.1">
    <property type="nucleotide sequence ID" value="NZ_CP006681.1"/>
</dbReference>
<keyword evidence="6" id="KW-1185">Reference proteome</keyword>
<evidence type="ECO:0000256" key="1">
    <source>
        <dbReference type="ARBA" id="ARBA00022448"/>
    </source>
</evidence>
<dbReference type="CDD" id="cd03230">
    <property type="entry name" value="ABC_DR_subfamily_A"/>
    <property type="match status" value="1"/>
</dbReference>
<dbReference type="Gene3D" id="3.40.50.300">
    <property type="entry name" value="P-loop containing nucleotide triphosphate hydrolases"/>
    <property type="match status" value="1"/>
</dbReference>
<dbReference type="InterPro" id="IPR003439">
    <property type="entry name" value="ABC_transporter-like_ATP-bd"/>
</dbReference>
<dbReference type="PATRIC" id="fig|1276246.3.peg.832"/>
<dbReference type="AlphaFoldDB" id="W6A872"/>
<dbReference type="KEGG" id="scq:SCULI_v1c08360"/>
<gene>
    <name evidence="5" type="ORF">SCULI_v1c08360</name>
</gene>
<evidence type="ECO:0000256" key="2">
    <source>
        <dbReference type="ARBA" id="ARBA00022741"/>
    </source>
</evidence>
<name>W6A872_9MOLU</name>
<keyword evidence="2" id="KW-0547">Nucleotide-binding</keyword>
<dbReference type="Pfam" id="PF00005">
    <property type="entry name" value="ABC_tran"/>
    <property type="match status" value="1"/>
</dbReference>
<evidence type="ECO:0000256" key="3">
    <source>
        <dbReference type="ARBA" id="ARBA00022840"/>
    </source>
</evidence>
<keyword evidence="3 5" id="KW-0067">ATP-binding</keyword>
<dbReference type="EMBL" id="CP006681">
    <property type="protein sequence ID" value="AHI53176.1"/>
    <property type="molecule type" value="Genomic_DNA"/>
</dbReference>
<dbReference type="InterPro" id="IPR051782">
    <property type="entry name" value="ABC_Transporter_VariousFunc"/>
</dbReference>
<dbReference type="eggNOG" id="COG1131">
    <property type="taxonomic scope" value="Bacteria"/>
</dbReference>
<protein>
    <submittedName>
        <fullName evidence="5">ABC transporter ATP-binding protein</fullName>
    </submittedName>
</protein>
<evidence type="ECO:0000259" key="4">
    <source>
        <dbReference type="PROSITE" id="PS50893"/>
    </source>
</evidence>
<dbReference type="PROSITE" id="PS00211">
    <property type="entry name" value="ABC_TRANSPORTER_1"/>
    <property type="match status" value="1"/>
</dbReference>
<dbReference type="PANTHER" id="PTHR42939:SF1">
    <property type="entry name" value="ABC TRANSPORTER ATP-BINDING PROTEIN ALBC-RELATED"/>
    <property type="match status" value="1"/>
</dbReference>
<evidence type="ECO:0000313" key="6">
    <source>
        <dbReference type="Proteomes" id="UP000019267"/>
    </source>
</evidence>
<dbReference type="InterPro" id="IPR017871">
    <property type="entry name" value="ABC_transporter-like_CS"/>
</dbReference>
<organism evidence="5 6">
    <name type="scientific">Spiroplasma culicicola AES-1</name>
    <dbReference type="NCBI Taxonomy" id="1276246"/>
    <lineage>
        <taxon>Bacteria</taxon>
        <taxon>Bacillati</taxon>
        <taxon>Mycoplasmatota</taxon>
        <taxon>Mollicutes</taxon>
        <taxon>Entomoplasmatales</taxon>
        <taxon>Spiroplasmataceae</taxon>
        <taxon>Spiroplasma</taxon>
    </lineage>
</organism>
<dbReference type="InterPro" id="IPR003593">
    <property type="entry name" value="AAA+_ATPase"/>
</dbReference>
<dbReference type="GO" id="GO:0005524">
    <property type="term" value="F:ATP binding"/>
    <property type="evidence" value="ECO:0007669"/>
    <property type="project" value="UniProtKB-KW"/>
</dbReference>
<reference evidence="5 6" key="1">
    <citation type="journal article" date="2014" name="Genome Biol. Evol.">
        <title>Molecular evolution of the substrate utilization strategies and putative virulence factors in mosquito-associated Spiroplasma species.</title>
        <authorList>
            <person name="Chang T.H."/>
            <person name="Lo W.S."/>
            <person name="Ku C."/>
            <person name="Chen L.L."/>
            <person name="Kuo C.H."/>
        </authorList>
    </citation>
    <scope>NUCLEOTIDE SEQUENCE [LARGE SCALE GENOMIC DNA]</scope>
    <source>
        <strain evidence="5">AES-1</strain>
    </source>
</reference>
<dbReference type="HOGENOM" id="CLU_000604_1_2_14"/>
<accession>W6A872</accession>
<sequence length="247" mass="28141">MVKIEHLTKIFKTGKGIHDISFSFERGDIVGLIGDNGAGKSTIIKTIFNEYSKDLGEIFVDDKEISRKDYKNMAFFPDQSIYPNNITIEEYCIYSGMLADISRKECKKRTLQLLNFLNLSAYKNKKFKVLSAGMQKRALLAITMISNPEIIVLDEPTANLDIKTRLEFMELLKELAADNKIILITSHIINELQGLINKLIIINEGTLIYDRYLNAEDDITTIYKNATQKQIDNFEIKKESLSSILGN</sequence>
<dbReference type="STRING" id="1276246.SCULI_v1c08360"/>
<dbReference type="PROSITE" id="PS50893">
    <property type="entry name" value="ABC_TRANSPORTER_2"/>
    <property type="match status" value="1"/>
</dbReference>
<keyword evidence="1" id="KW-0813">Transport</keyword>
<dbReference type="SUPFAM" id="SSF52540">
    <property type="entry name" value="P-loop containing nucleoside triphosphate hydrolases"/>
    <property type="match status" value="1"/>
</dbReference>
<dbReference type="SMART" id="SM00382">
    <property type="entry name" value="AAA"/>
    <property type="match status" value="1"/>
</dbReference>
<feature type="domain" description="ABC transporter" evidence="4">
    <location>
        <begin position="2"/>
        <end position="229"/>
    </location>
</feature>
<dbReference type="Proteomes" id="UP000019267">
    <property type="component" value="Chromosome"/>
</dbReference>
<dbReference type="GO" id="GO:0016887">
    <property type="term" value="F:ATP hydrolysis activity"/>
    <property type="evidence" value="ECO:0007669"/>
    <property type="project" value="InterPro"/>
</dbReference>
<dbReference type="InterPro" id="IPR027417">
    <property type="entry name" value="P-loop_NTPase"/>
</dbReference>
<evidence type="ECO:0000313" key="5">
    <source>
        <dbReference type="EMBL" id="AHI53176.1"/>
    </source>
</evidence>
<proteinExistence type="predicted"/>